<dbReference type="InterPro" id="IPR024080">
    <property type="entry name" value="Neurolysin/TOP_N"/>
</dbReference>
<keyword evidence="6 7" id="KW-0482">Metalloprotease</keyword>
<comment type="cofactor">
    <cofactor evidence="7">
        <name>Zn(2+)</name>
        <dbReference type="ChEBI" id="CHEBI:29105"/>
    </cofactor>
    <text evidence="7">Binds 1 zinc ion.</text>
</comment>
<dbReference type="AlphaFoldDB" id="A0A813M718"/>
<dbReference type="GO" id="GO:0006508">
    <property type="term" value="P:proteolysis"/>
    <property type="evidence" value="ECO:0007669"/>
    <property type="project" value="UniProtKB-KW"/>
</dbReference>
<dbReference type="PANTHER" id="PTHR11804:SF84">
    <property type="entry name" value="SACCHAROLYSIN"/>
    <property type="match status" value="1"/>
</dbReference>
<keyword evidence="4 7" id="KW-0378">Hydrolase</keyword>
<keyword evidence="2 7" id="KW-0645">Protease</keyword>
<evidence type="ECO:0000256" key="5">
    <source>
        <dbReference type="ARBA" id="ARBA00022833"/>
    </source>
</evidence>
<dbReference type="Gene3D" id="1.10.1370.10">
    <property type="entry name" value="Neurolysin, domain 3"/>
    <property type="match status" value="1"/>
</dbReference>
<evidence type="ECO:0000256" key="4">
    <source>
        <dbReference type="ARBA" id="ARBA00022801"/>
    </source>
</evidence>
<evidence type="ECO:0000256" key="1">
    <source>
        <dbReference type="ARBA" id="ARBA00006040"/>
    </source>
</evidence>
<dbReference type="Pfam" id="PF01432">
    <property type="entry name" value="Peptidase_M3"/>
    <property type="match status" value="1"/>
</dbReference>
<keyword evidence="3 7" id="KW-0479">Metal-binding</keyword>
<protein>
    <recommendedName>
        <fullName evidence="8">Peptidase M3A/M3B catalytic domain-containing protein</fullName>
    </recommendedName>
</protein>
<dbReference type="FunFam" id="3.40.390.10:FF:000006">
    <property type="entry name" value="Thimet oligopeptidase 1"/>
    <property type="match status" value="1"/>
</dbReference>
<proteinExistence type="inferred from homology"/>
<dbReference type="GO" id="GO:0046872">
    <property type="term" value="F:metal ion binding"/>
    <property type="evidence" value="ECO:0007669"/>
    <property type="project" value="UniProtKB-UniRule"/>
</dbReference>
<dbReference type="Proteomes" id="UP000663879">
    <property type="component" value="Unassembled WGS sequence"/>
</dbReference>
<dbReference type="Gene3D" id="3.40.390.10">
    <property type="entry name" value="Collagenase (Catalytic Domain)"/>
    <property type="match status" value="1"/>
</dbReference>
<dbReference type="CDD" id="cd06455">
    <property type="entry name" value="M3A_TOP"/>
    <property type="match status" value="1"/>
</dbReference>
<organism evidence="9 10">
    <name type="scientific">Brachionus calyciflorus</name>
    <dbReference type="NCBI Taxonomy" id="104777"/>
    <lineage>
        <taxon>Eukaryota</taxon>
        <taxon>Metazoa</taxon>
        <taxon>Spiralia</taxon>
        <taxon>Gnathifera</taxon>
        <taxon>Rotifera</taxon>
        <taxon>Eurotatoria</taxon>
        <taxon>Monogononta</taxon>
        <taxon>Pseudotrocha</taxon>
        <taxon>Ploima</taxon>
        <taxon>Brachionidae</taxon>
        <taxon>Brachionus</taxon>
    </lineage>
</organism>
<comment type="caution">
    <text evidence="9">The sequence shown here is derived from an EMBL/GenBank/DDBJ whole genome shotgun (WGS) entry which is preliminary data.</text>
</comment>
<dbReference type="Gene3D" id="1.20.1050.40">
    <property type="entry name" value="Endopeptidase. Chain P, domain 1"/>
    <property type="match status" value="1"/>
</dbReference>
<dbReference type="InterPro" id="IPR024077">
    <property type="entry name" value="Neurolysin/TOP_dom2"/>
</dbReference>
<dbReference type="InterPro" id="IPR001567">
    <property type="entry name" value="Pept_M3A_M3B_dom"/>
</dbReference>
<dbReference type="GO" id="GO:0004222">
    <property type="term" value="F:metalloendopeptidase activity"/>
    <property type="evidence" value="ECO:0007669"/>
    <property type="project" value="InterPro"/>
</dbReference>
<accession>A0A813M718</accession>
<dbReference type="InterPro" id="IPR045090">
    <property type="entry name" value="Pept_M3A_M3B"/>
</dbReference>
<dbReference type="PANTHER" id="PTHR11804">
    <property type="entry name" value="PROTEASE M3 THIMET OLIGOPEPTIDASE-RELATED"/>
    <property type="match status" value="1"/>
</dbReference>
<feature type="domain" description="Peptidase M3A/M3B catalytic" evidence="8">
    <location>
        <begin position="205"/>
        <end position="653"/>
    </location>
</feature>
<dbReference type="InterPro" id="IPR024079">
    <property type="entry name" value="MetalloPept_cat_dom_sf"/>
</dbReference>
<sequence length="656" mass="76090">MGDSILKWDVTSDKIKAMSQNLIDDSRKKCEEIIKSNPSNSQILKDLNELERNLGNGYCYINILKSVFPDKEIRDTSKDCVADLNKLSIELKMNKALYDFFESARSALDGNLDTESQRYLDKNILERRLDGLHLDEQTRNKVKEINEKISDLCVEFSKNCNEESTKLIFTKEQLDGVSENLLKSLPKDTDDNFIVSLKYPVYFPVMKECRVPETRRKLVIAFDSRCVKENTKIFEQILQLRKELANVLGFKTFSEYKLKLLCAENPENVDNFLNKLADKMKILQRKEMDSLLEYKRKECEELSLPFDGKINPSDLKYYLNLREQKEFRVNHSKLQEYFPLSVVIDGTFKIYQQLLNLKFEEVHDAPKYHEELKLYKVTDNLTNETIGYFYTDLHPRDGKYGHAAVFGLRKGTRLGNQIPVCIMVCNFTKATEDQPSLLTHDEVETFFHEFGHVMHQICTKANFYKFGGTSVERDFVEAPSQMLENWCWQKESLKILSSHYKDGSNIDDQLIDDLIKSKNSANGCFNMRQILFAKMDQFFHTTGYDSNTAEVYKKFCKEYMLQDLEAEGLNMNAAFEHLTGGYEAQYYSYLWSEVYSEDMFQTRFKGEGILNGQTGLDYRKCILEPGGSIDAKKMVTNFLGRAPTEEAFLKAKGADF</sequence>
<gene>
    <name evidence="9" type="ORF">OXX778_LOCUS1470</name>
</gene>
<dbReference type="GO" id="GO:0006518">
    <property type="term" value="P:peptide metabolic process"/>
    <property type="evidence" value="ECO:0007669"/>
    <property type="project" value="TreeGrafter"/>
</dbReference>
<name>A0A813M718_9BILA</name>
<evidence type="ECO:0000259" key="8">
    <source>
        <dbReference type="Pfam" id="PF01432"/>
    </source>
</evidence>
<evidence type="ECO:0000256" key="2">
    <source>
        <dbReference type="ARBA" id="ARBA00022670"/>
    </source>
</evidence>
<comment type="similarity">
    <text evidence="1 7">Belongs to the peptidase M3 family.</text>
</comment>
<keyword evidence="10" id="KW-1185">Reference proteome</keyword>
<reference evidence="9" key="1">
    <citation type="submission" date="2021-02" db="EMBL/GenBank/DDBJ databases">
        <authorList>
            <person name="Nowell W R."/>
        </authorList>
    </citation>
    <scope>NUCLEOTIDE SEQUENCE</scope>
    <source>
        <strain evidence="9">Ploen Becks lab</strain>
    </source>
</reference>
<dbReference type="GO" id="GO:0005758">
    <property type="term" value="C:mitochondrial intermembrane space"/>
    <property type="evidence" value="ECO:0007669"/>
    <property type="project" value="TreeGrafter"/>
</dbReference>
<dbReference type="EMBL" id="CAJNOC010000095">
    <property type="protein sequence ID" value="CAF0714449.1"/>
    <property type="molecule type" value="Genomic_DNA"/>
</dbReference>
<evidence type="ECO:0000313" key="10">
    <source>
        <dbReference type="Proteomes" id="UP000663879"/>
    </source>
</evidence>
<dbReference type="OrthoDB" id="534666at2759"/>
<evidence type="ECO:0000256" key="3">
    <source>
        <dbReference type="ARBA" id="ARBA00022723"/>
    </source>
</evidence>
<evidence type="ECO:0000256" key="7">
    <source>
        <dbReference type="RuleBase" id="RU003435"/>
    </source>
</evidence>
<evidence type="ECO:0000313" key="9">
    <source>
        <dbReference type="EMBL" id="CAF0714449.1"/>
    </source>
</evidence>
<keyword evidence="5 7" id="KW-0862">Zinc</keyword>
<dbReference type="SUPFAM" id="SSF55486">
    <property type="entry name" value="Metalloproteases ('zincins'), catalytic domain"/>
    <property type="match status" value="1"/>
</dbReference>
<evidence type="ECO:0000256" key="6">
    <source>
        <dbReference type="ARBA" id="ARBA00023049"/>
    </source>
</evidence>